<dbReference type="RefSeq" id="WP_129401929.1">
    <property type="nucleotide sequence ID" value="NZ_SDWT01000003.1"/>
</dbReference>
<keyword evidence="1" id="KW-0472">Membrane</keyword>
<accession>A0A4V1RK48</accession>
<keyword evidence="1" id="KW-1133">Transmembrane helix</keyword>
<dbReference type="AlphaFoldDB" id="A0A4V1RK48"/>
<evidence type="ECO:0000313" key="2">
    <source>
        <dbReference type="EMBL" id="RYB91032.1"/>
    </source>
</evidence>
<dbReference type="OrthoDB" id="3784569at2"/>
<gene>
    <name evidence="2" type="ORF">EUA93_19070</name>
</gene>
<feature type="transmembrane region" description="Helical" evidence="1">
    <location>
        <begin position="43"/>
        <end position="64"/>
    </location>
</feature>
<name>A0A4V1RK48_9ACTN</name>
<protein>
    <recommendedName>
        <fullName evidence="4">ATP synthase protein I</fullName>
    </recommendedName>
</protein>
<comment type="caution">
    <text evidence="2">The sequence shown here is derived from an EMBL/GenBank/DDBJ whole genome shotgun (WGS) entry which is preliminary data.</text>
</comment>
<organism evidence="2 3">
    <name type="scientific">Nocardioides oleivorans</name>
    <dbReference type="NCBI Taxonomy" id="273676"/>
    <lineage>
        <taxon>Bacteria</taxon>
        <taxon>Bacillati</taxon>
        <taxon>Actinomycetota</taxon>
        <taxon>Actinomycetes</taxon>
        <taxon>Propionibacteriales</taxon>
        <taxon>Nocardioidaceae</taxon>
        <taxon>Nocardioides</taxon>
    </lineage>
</organism>
<evidence type="ECO:0000256" key="1">
    <source>
        <dbReference type="SAM" id="Phobius"/>
    </source>
</evidence>
<feature type="transmembrane region" description="Helical" evidence="1">
    <location>
        <begin position="109"/>
        <end position="130"/>
    </location>
</feature>
<feature type="transmembrane region" description="Helical" evidence="1">
    <location>
        <begin position="76"/>
        <end position="97"/>
    </location>
</feature>
<feature type="transmembrane region" description="Helical" evidence="1">
    <location>
        <begin position="16"/>
        <end position="37"/>
    </location>
</feature>
<sequence length="167" mass="17026">MTTESKHTTRTGSSPLLGAWGAGAVALLLLVVLAAFADGRPAVVGAAVGGVLTLAVFGFGLAIVSTVARVMPSASLLVALMTYALQLLVLALCVAAIDRAGIGPDTLRPSWFAAGVIVVTLLWLAGQVLASVRQRIPVYDLPEEAGEGHLTQPVRAGAPVDHPGGER</sequence>
<reference evidence="2 3" key="1">
    <citation type="submission" date="2019-01" db="EMBL/GenBank/DDBJ databases">
        <title>Novel species of Nocardioides.</title>
        <authorList>
            <person name="Liu Q."/>
            <person name="Xin Y.-H."/>
        </authorList>
    </citation>
    <scope>NUCLEOTIDE SEQUENCE [LARGE SCALE GENOMIC DNA]</scope>
    <source>
        <strain evidence="2 3">CGMCC 4.6882</strain>
    </source>
</reference>
<proteinExistence type="predicted"/>
<evidence type="ECO:0000313" key="3">
    <source>
        <dbReference type="Proteomes" id="UP000294071"/>
    </source>
</evidence>
<keyword evidence="1" id="KW-0812">Transmembrane</keyword>
<dbReference type="EMBL" id="SDWT01000003">
    <property type="protein sequence ID" value="RYB91032.1"/>
    <property type="molecule type" value="Genomic_DNA"/>
</dbReference>
<keyword evidence="3" id="KW-1185">Reference proteome</keyword>
<evidence type="ECO:0008006" key="4">
    <source>
        <dbReference type="Google" id="ProtNLM"/>
    </source>
</evidence>
<dbReference type="Proteomes" id="UP000294071">
    <property type="component" value="Unassembled WGS sequence"/>
</dbReference>